<dbReference type="EMBL" id="QGDH01000319">
    <property type="protein sequence ID" value="RAR00833.1"/>
    <property type="molecule type" value="Genomic_DNA"/>
</dbReference>
<dbReference type="InterPro" id="IPR020904">
    <property type="entry name" value="Sc_DH/Rdtase_CS"/>
</dbReference>
<dbReference type="PRINTS" id="PR00080">
    <property type="entry name" value="SDRFAMILY"/>
</dbReference>
<dbReference type="InterPro" id="IPR036291">
    <property type="entry name" value="NAD(P)-bd_dom_sf"/>
</dbReference>
<evidence type="ECO:0000256" key="2">
    <source>
        <dbReference type="ARBA" id="ARBA00022857"/>
    </source>
</evidence>
<dbReference type="PROSITE" id="PS00061">
    <property type="entry name" value="ADH_SHORT"/>
    <property type="match status" value="1"/>
</dbReference>
<dbReference type="InterPro" id="IPR002347">
    <property type="entry name" value="SDR_fam"/>
</dbReference>
<dbReference type="OrthoDB" id="3691787at2759"/>
<proteinExistence type="inferred from homology"/>
<organism evidence="4 5">
    <name type="scientific">Stemphylium lycopersici</name>
    <name type="common">Tomato gray leaf spot disease fungus</name>
    <name type="synonym">Thyrospora lycopersici</name>
    <dbReference type="NCBI Taxonomy" id="183478"/>
    <lineage>
        <taxon>Eukaryota</taxon>
        <taxon>Fungi</taxon>
        <taxon>Dikarya</taxon>
        <taxon>Ascomycota</taxon>
        <taxon>Pezizomycotina</taxon>
        <taxon>Dothideomycetes</taxon>
        <taxon>Pleosporomycetidae</taxon>
        <taxon>Pleosporales</taxon>
        <taxon>Pleosporineae</taxon>
        <taxon>Pleosporaceae</taxon>
        <taxon>Stemphylium</taxon>
    </lineage>
</organism>
<dbReference type="PANTHER" id="PTHR48107">
    <property type="entry name" value="NADPH-DEPENDENT ALDEHYDE REDUCTASE-LIKE PROTEIN, CHLOROPLASTIC-RELATED"/>
    <property type="match status" value="1"/>
</dbReference>
<comment type="similarity">
    <text evidence="1">Belongs to the short-chain dehydrogenases/reductases (SDR) family.</text>
</comment>
<dbReference type="FunFam" id="3.40.50.720:FF:000084">
    <property type="entry name" value="Short-chain dehydrogenase reductase"/>
    <property type="match status" value="1"/>
</dbReference>
<dbReference type="PRINTS" id="PR00081">
    <property type="entry name" value="GDHRDH"/>
</dbReference>
<dbReference type="Pfam" id="PF13561">
    <property type="entry name" value="adh_short_C2"/>
    <property type="match status" value="1"/>
</dbReference>
<dbReference type="STRING" id="183478.A0A364MRP4"/>
<dbReference type="EC" id="1.1.1.252" evidence="4"/>
<evidence type="ECO:0000256" key="3">
    <source>
        <dbReference type="ARBA" id="ARBA00023002"/>
    </source>
</evidence>
<dbReference type="AlphaFoldDB" id="A0A364MRP4"/>
<evidence type="ECO:0000256" key="1">
    <source>
        <dbReference type="ARBA" id="ARBA00006484"/>
    </source>
</evidence>
<comment type="caution">
    <text evidence="4">The sequence shown here is derived from an EMBL/GenBank/DDBJ whole genome shotgun (WGS) entry which is preliminary data.</text>
</comment>
<keyword evidence="5" id="KW-1185">Reference proteome</keyword>
<name>A0A364MRP4_STELY</name>
<dbReference type="SUPFAM" id="SSF51735">
    <property type="entry name" value="NAD(P)-binding Rossmann-fold domains"/>
    <property type="match status" value="1"/>
</dbReference>
<accession>A0A364MRP4</accession>
<keyword evidence="3 4" id="KW-0560">Oxidoreductase</keyword>
<keyword evidence="2" id="KW-0521">NADP</keyword>
<sequence>MSIVPSSSLEGKVAVVTGSSRGIGAAIALELAQRGAKVAVNYLNSVSDAEQVVKRIKALENGSDAALFQANVDNIEEIKTLMDSVVARFGRLDICCPNAGIHSSGHFSDVKADDFDRTFTTNTRAQFFTAQEAYKRMEVGGRIIFMSSITAQAKGIPKHAVYAASKGAIESIARCMAVDAGEKKVTVNCVAPGGVRTDMFYAGRDKVVPDDEKDHVDAYISRLSPHHRIGETCDVSRVVAFLASQDGGERPTSVSAPRTPAKRMRDTQHLCVQRILDENLRGVPPSKLHVQDMADRLLRDRGAIIEPWFTLVQNMKAKYGIVDDDMYNFDESGFLTGKISSQLVVTGIEKPGKAKKLQPGDREWTTLIQGVSATGRVIPPCLIFAGKVLISNRFTKDLPRNWVIQVSPTG</sequence>
<evidence type="ECO:0000313" key="4">
    <source>
        <dbReference type="EMBL" id="RAR00833.1"/>
    </source>
</evidence>
<protein>
    <submittedName>
        <fullName evidence="4">1.3.8-trihydroxynaphthalene reductase</fullName>
        <ecNumber evidence="4">1.1.1.252</ecNumber>
    </submittedName>
</protein>
<dbReference type="PANTHER" id="PTHR48107:SF7">
    <property type="entry name" value="RE15974P"/>
    <property type="match status" value="1"/>
</dbReference>
<dbReference type="Proteomes" id="UP000249619">
    <property type="component" value="Unassembled WGS sequence"/>
</dbReference>
<evidence type="ECO:0000313" key="5">
    <source>
        <dbReference type="Proteomes" id="UP000249619"/>
    </source>
</evidence>
<dbReference type="Gene3D" id="3.40.50.720">
    <property type="entry name" value="NAD(P)-binding Rossmann-like Domain"/>
    <property type="match status" value="1"/>
</dbReference>
<gene>
    <name evidence="4" type="ORF">DDE83_009039</name>
</gene>
<reference evidence="5" key="1">
    <citation type="submission" date="2018-05" db="EMBL/GenBank/DDBJ databases">
        <title>Draft genome sequence of Stemphylium lycopersici strain CIDEFI 213.</title>
        <authorList>
            <person name="Medina R."/>
            <person name="Franco M.E.E."/>
            <person name="Lucentini C.G."/>
            <person name="Saparrat M.C.N."/>
            <person name="Balatti P.A."/>
        </authorList>
    </citation>
    <scope>NUCLEOTIDE SEQUENCE [LARGE SCALE GENOMIC DNA]</scope>
    <source>
        <strain evidence="5">CIDEFI 213</strain>
    </source>
</reference>
<dbReference type="GO" id="GO:0047039">
    <property type="term" value="F:tetrahydroxynaphthalene reductase activity"/>
    <property type="evidence" value="ECO:0007669"/>
    <property type="project" value="UniProtKB-EC"/>
</dbReference>